<name>A0A8H7RGR9_9FUNG</name>
<feature type="binding site" evidence="6">
    <location>
        <position position="192"/>
    </location>
    <ligand>
        <name>substrate</name>
    </ligand>
</feature>
<evidence type="ECO:0000256" key="5">
    <source>
        <dbReference type="ARBA" id="ARBA00022833"/>
    </source>
</evidence>
<dbReference type="GO" id="GO:0008479">
    <property type="term" value="F:tRNA-guanosine(34) queuine transglycosylase activity"/>
    <property type="evidence" value="ECO:0007669"/>
    <property type="project" value="UniProtKB-UniRule"/>
</dbReference>
<keyword evidence="4 6" id="KW-0479">Metal-binding</keyword>
<dbReference type="OrthoDB" id="10249838at2759"/>
<dbReference type="PANTHER" id="PTHR43530">
    <property type="entry name" value="QUEUINE TRNA-RIBOSYLTRANSFERASE CATALYTIC SUBUNIT 1"/>
    <property type="match status" value="1"/>
</dbReference>
<keyword evidence="6" id="KW-0963">Cytoplasm</keyword>
<sequence length="396" mass="43732">MKSALTFKTIANCSTTKARVSILTLPHGPVDTPVFMPVGTQGTLKGFTPKQVQNMNCQIMLNNTYHLGLKPGQEILDQAGGSHNFQNWGGNLLTDSGGFQMVSLLKLAKITEEGVQFQSPHDGSLMMLTPEHSMALQNSIGADIMMQLDDVISSLTTGPRVEEAMWRSIRWLDRCIGAHKKQDTQNLFAIIQGGLNTDLRKKCVEEMVKRDTPGYAVGGLSGGEEKDVFWKIVTLCTDLLPKNKPIYCMGVGYAEDLVVCVALGVDMFDCVFPTRTARFGNALTMNGTVSLKSGKYAADFGPIEEGCDCSTCKEYTRSYVHLNVTTKDTVGCHLVSNHNVAFQLRLMRNMREAIEKDEFPAWIKKFFNGYFGGDKAKYPQWSINALKSVGVDLLQE</sequence>
<comment type="similarity">
    <text evidence="6">Belongs to the queuine tRNA-ribosyltransferase family.</text>
</comment>
<proteinExistence type="inferred from homology"/>
<feature type="binding site" evidence="6">
    <location>
        <position position="149"/>
    </location>
    <ligand>
        <name>substrate</name>
    </ligand>
</feature>
<evidence type="ECO:0000256" key="6">
    <source>
        <dbReference type="HAMAP-Rule" id="MF_03218"/>
    </source>
</evidence>
<comment type="subcellular location">
    <subcellularLocation>
        <location evidence="6">Cytoplasm</location>
    </subcellularLocation>
</comment>
<dbReference type="EC" id="2.4.2.64" evidence="6"/>
<dbReference type="GO" id="GO:0006400">
    <property type="term" value="P:tRNA modification"/>
    <property type="evidence" value="ECO:0007669"/>
    <property type="project" value="InterPro"/>
</dbReference>
<dbReference type="NCBIfam" id="TIGR00430">
    <property type="entry name" value="Q_tRNA_tgt"/>
    <property type="match status" value="1"/>
</dbReference>
<comment type="cofactor">
    <cofactor evidence="6">
        <name>Zn(2+)</name>
        <dbReference type="ChEBI" id="CHEBI:29105"/>
    </cofactor>
</comment>
<dbReference type="PANTHER" id="PTHR43530:SF1">
    <property type="entry name" value="QUEUINE TRNA-RIBOSYLTRANSFERASE CATALYTIC SUBUNIT 1"/>
    <property type="match status" value="1"/>
</dbReference>
<dbReference type="NCBIfam" id="TIGR00449">
    <property type="entry name" value="tgt_general"/>
    <property type="match status" value="1"/>
</dbReference>
<dbReference type="AlphaFoldDB" id="A0A8H7RGR9"/>
<keyword evidence="1 6" id="KW-0328">Glycosyltransferase</keyword>
<feature type="binding site" evidence="6">
    <location>
        <position position="312"/>
    </location>
    <ligand>
        <name>Zn(2+)</name>
        <dbReference type="ChEBI" id="CHEBI:29105"/>
    </ligand>
</feature>
<comment type="catalytic activity">
    <reaction evidence="6">
        <text>guanosine(34) in tRNA + queuine = queuosine(34) in tRNA + guanine</text>
        <dbReference type="Rhea" id="RHEA:16633"/>
        <dbReference type="Rhea" id="RHEA-COMP:10341"/>
        <dbReference type="Rhea" id="RHEA-COMP:18571"/>
        <dbReference type="ChEBI" id="CHEBI:16235"/>
        <dbReference type="ChEBI" id="CHEBI:17433"/>
        <dbReference type="ChEBI" id="CHEBI:74269"/>
        <dbReference type="ChEBI" id="CHEBI:194431"/>
        <dbReference type="EC" id="2.4.2.64"/>
    </reaction>
</comment>
<protein>
    <recommendedName>
        <fullName evidence="6">Queuine tRNA-ribosyltransferase catalytic subunit 1</fullName>
        <ecNumber evidence="6">2.4.2.64</ecNumber>
    </recommendedName>
    <alternativeName>
        <fullName evidence="6">Guanine insertion enzyme</fullName>
    </alternativeName>
    <alternativeName>
        <fullName evidence="6">tRNA-guanine transglycosylase</fullName>
    </alternativeName>
</protein>
<dbReference type="Gene3D" id="3.20.20.105">
    <property type="entry name" value="Queuine tRNA-ribosyltransferase-like"/>
    <property type="match status" value="1"/>
</dbReference>
<feature type="binding site" evidence="6">
    <location>
        <position position="219"/>
    </location>
    <ligand>
        <name>substrate</name>
    </ligand>
</feature>
<evidence type="ECO:0000259" key="7">
    <source>
        <dbReference type="Pfam" id="PF01702"/>
    </source>
</evidence>
<dbReference type="InterPro" id="IPR002616">
    <property type="entry name" value="tRNA_ribo_trans-like"/>
</dbReference>
<evidence type="ECO:0000256" key="1">
    <source>
        <dbReference type="ARBA" id="ARBA00022676"/>
    </source>
</evidence>
<dbReference type="HAMAP" id="MF_00168">
    <property type="entry name" value="Q_tRNA_Tgt"/>
    <property type="match status" value="1"/>
</dbReference>
<keyword evidence="5 6" id="KW-0862">Zinc</keyword>
<dbReference type="GO" id="GO:0046872">
    <property type="term" value="F:metal ion binding"/>
    <property type="evidence" value="ECO:0007669"/>
    <property type="project" value="UniProtKB-KW"/>
</dbReference>
<feature type="region of interest" description="RNA binding; important for wobble base 34 recognition" evidence="6">
    <location>
        <begin position="274"/>
        <end position="278"/>
    </location>
</feature>
<dbReference type="SUPFAM" id="SSF51713">
    <property type="entry name" value="tRNA-guanine transglycosylase"/>
    <property type="match status" value="1"/>
</dbReference>
<dbReference type="Proteomes" id="UP000650833">
    <property type="component" value="Unassembled WGS sequence"/>
</dbReference>
<dbReference type="Pfam" id="PF01702">
    <property type="entry name" value="TGT"/>
    <property type="match status" value="1"/>
</dbReference>
<reference evidence="8" key="1">
    <citation type="submission" date="2020-12" db="EMBL/GenBank/DDBJ databases">
        <title>Metabolic potential, ecology and presence of endohyphal bacteria is reflected in genomic diversity of Mucoromycotina.</title>
        <authorList>
            <person name="Muszewska A."/>
            <person name="Okrasinska A."/>
            <person name="Steczkiewicz K."/>
            <person name="Drgas O."/>
            <person name="Orlowska M."/>
            <person name="Perlinska-Lenart U."/>
            <person name="Aleksandrzak-Piekarczyk T."/>
            <person name="Szatraj K."/>
            <person name="Zielenkiewicz U."/>
            <person name="Pilsyk S."/>
            <person name="Malc E."/>
            <person name="Mieczkowski P."/>
            <person name="Kruszewska J.S."/>
            <person name="Biernat P."/>
            <person name="Pawlowska J."/>
        </authorList>
    </citation>
    <scope>NUCLEOTIDE SEQUENCE</scope>
    <source>
        <strain evidence="8">CBS 226.32</strain>
    </source>
</reference>
<keyword evidence="2 6" id="KW-0808">Transferase</keyword>
<feature type="binding site" evidence="6">
    <location>
        <begin position="95"/>
        <end position="99"/>
    </location>
    <ligand>
        <name>substrate</name>
    </ligand>
</feature>
<keyword evidence="3 6" id="KW-0819">tRNA processing</keyword>
<feature type="binding site" evidence="6">
    <location>
        <position position="307"/>
    </location>
    <ligand>
        <name>Zn(2+)</name>
        <dbReference type="ChEBI" id="CHEBI:29105"/>
    </ligand>
</feature>
<feature type="active site" description="Proton acceptor" evidence="6">
    <location>
        <position position="95"/>
    </location>
</feature>
<dbReference type="InterPro" id="IPR004803">
    <property type="entry name" value="TGT"/>
</dbReference>
<comment type="function">
    <text evidence="6">Catalytic subunit of the queuine tRNA-ribosyltransferase (TGT) that catalyzes the base-exchange of a guanine (G) residue with queuine (Q) at position 34 (anticodon wobble position) in tRNAs with GU(N) anticodons (tRNA-Asp, -Asn, -His and -Tyr), resulting in the hypermodified nucleoside queuosine (7-(((4,5-cis-dihydroxy-2-cyclopenten-1-yl)amino)methyl)-7-deazaguanosine). Catalysis occurs through a double-displacement mechanism. The nucleophile active site attacks the C1' of nucleotide 34 to detach the guanine base from the RNA, forming a covalent enzyme-RNA intermediate. The proton acceptor active site deprotonates the incoming queuine, allowing a nucleophilic attack on the C1' of the ribose to form the product.</text>
</comment>
<dbReference type="InterPro" id="IPR036511">
    <property type="entry name" value="TGT-like_sf"/>
</dbReference>
<feature type="region of interest" description="RNA binding" evidence="6">
    <location>
        <begin position="250"/>
        <end position="256"/>
    </location>
</feature>
<organism evidence="8 9">
    <name type="scientific">Mucor plumbeus</name>
    <dbReference type="NCBI Taxonomy" id="97098"/>
    <lineage>
        <taxon>Eukaryota</taxon>
        <taxon>Fungi</taxon>
        <taxon>Fungi incertae sedis</taxon>
        <taxon>Mucoromycota</taxon>
        <taxon>Mucoromycotina</taxon>
        <taxon>Mucoromycetes</taxon>
        <taxon>Mucorales</taxon>
        <taxon>Mucorineae</taxon>
        <taxon>Mucoraceae</taxon>
        <taxon>Mucor</taxon>
    </lineage>
</organism>
<evidence type="ECO:0000313" key="8">
    <source>
        <dbReference type="EMBL" id="KAG2209368.1"/>
    </source>
</evidence>
<dbReference type="EMBL" id="JAEPRC010000096">
    <property type="protein sequence ID" value="KAG2209368.1"/>
    <property type="molecule type" value="Genomic_DNA"/>
</dbReference>
<dbReference type="GO" id="GO:0005829">
    <property type="term" value="C:cytosol"/>
    <property type="evidence" value="ECO:0007669"/>
    <property type="project" value="TreeGrafter"/>
</dbReference>
<evidence type="ECO:0000256" key="4">
    <source>
        <dbReference type="ARBA" id="ARBA00022723"/>
    </source>
</evidence>
<feature type="active site" description="Nucleophile" evidence="6">
    <location>
        <position position="269"/>
    </location>
</feature>
<evidence type="ECO:0000313" key="9">
    <source>
        <dbReference type="Proteomes" id="UP000650833"/>
    </source>
</evidence>
<evidence type="ECO:0000256" key="2">
    <source>
        <dbReference type="ARBA" id="ARBA00022679"/>
    </source>
</evidence>
<comment type="caution">
    <text evidence="8">The sequence shown here is derived from an EMBL/GenBank/DDBJ whole genome shotgun (WGS) entry which is preliminary data.</text>
</comment>
<accession>A0A8H7RGR9</accession>
<feature type="domain" description="tRNA-guanine(15) transglycosylase-like" evidence="7">
    <location>
        <begin position="16"/>
        <end position="370"/>
    </location>
</feature>
<gene>
    <name evidence="8" type="ORF">INT46_002611</name>
</gene>
<feature type="binding site" evidence="6">
    <location>
        <position position="338"/>
    </location>
    <ligand>
        <name>Zn(2+)</name>
        <dbReference type="ChEBI" id="CHEBI:29105"/>
    </ligand>
</feature>
<comment type="subunit">
    <text evidence="6">Heterodimer of a catalytic subunit and an accessory subunit.</text>
</comment>
<keyword evidence="9" id="KW-1185">Reference proteome</keyword>
<feature type="binding site" evidence="6">
    <location>
        <position position="309"/>
    </location>
    <ligand>
        <name>Zn(2+)</name>
        <dbReference type="ChEBI" id="CHEBI:29105"/>
    </ligand>
</feature>
<evidence type="ECO:0000256" key="3">
    <source>
        <dbReference type="ARBA" id="ARBA00022694"/>
    </source>
</evidence>